<comment type="caution">
    <text evidence="3">The sequence shown here is derived from an EMBL/GenBank/DDBJ whole genome shotgun (WGS) entry which is preliminary data.</text>
</comment>
<dbReference type="Pfam" id="PF00582">
    <property type="entry name" value="Usp"/>
    <property type="match status" value="1"/>
</dbReference>
<dbReference type="CDD" id="cd23659">
    <property type="entry name" value="USP_At3g01520-like"/>
    <property type="match status" value="1"/>
</dbReference>
<accession>A0ABN2M120</accession>
<dbReference type="PRINTS" id="PR01438">
    <property type="entry name" value="UNVRSLSTRESS"/>
</dbReference>
<evidence type="ECO:0000259" key="2">
    <source>
        <dbReference type="Pfam" id="PF00582"/>
    </source>
</evidence>
<name>A0ABN2M120_9ACTN</name>
<protein>
    <submittedName>
        <fullName evidence="3">Universal stress protein</fullName>
    </submittedName>
</protein>
<feature type="domain" description="UspA" evidence="2">
    <location>
        <begin position="9"/>
        <end position="144"/>
    </location>
</feature>
<dbReference type="EMBL" id="BAAALT010000076">
    <property type="protein sequence ID" value="GAA1804941.1"/>
    <property type="molecule type" value="Genomic_DNA"/>
</dbReference>
<dbReference type="InterPro" id="IPR014729">
    <property type="entry name" value="Rossmann-like_a/b/a_fold"/>
</dbReference>
<evidence type="ECO:0000313" key="3">
    <source>
        <dbReference type="EMBL" id="GAA1804941.1"/>
    </source>
</evidence>
<dbReference type="InterPro" id="IPR006015">
    <property type="entry name" value="Universal_stress_UspA"/>
</dbReference>
<dbReference type="RefSeq" id="WP_344130817.1">
    <property type="nucleotide sequence ID" value="NZ_BAAALT010000076.1"/>
</dbReference>
<keyword evidence="4" id="KW-1185">Reference proteome</keyword>
<dbReference type="PANTHER" id="PTHR31964:SF113">
    <property type="entry name" value="USPA DOMAIN-CONTAINING PROTEIN"/>
    <property type="match status" value="1"/>
</dbReference>
<comment type="similarity">
    <text evidence="1">Belongs to the universal stress protein A family.</text>
</comment>
<sequence>MSNGEETPRRIVVGFDTSAASVEALQWALAQAQVTGAIVEAVIAWDIYSGFGSGPTVVDGEDMAGAAQQSLAAAVEKVSAAYPGVVVEQRVLRGHPAAVLIDRASGADLLVVGSHGYGGFVGALLGSVSQHCVHHATCPVVVVRAEH</sequence>
<dbReference type="SUPFAM" id="SSF52402">
    <property type="entry name" value="Adenine nucleotide alpha hydrolases-like"/>
    <property type="match status" value="1"/>
</dbReference>
<evidence type="ECO:0000313" key="4">
    <source>
        <dbReference type="Proteomes" id="UP001500218"/>
    </source>
</evidence>
<organism evidence="3 4">
    <name type="scientific">Luedemannella flava</name>
    <dbReference type="NCBI Taxonomy" id="349316"/>
    <lineage>
        <taxon>Bacteria</taxon>
        <taxon>Bacillati</taxon>
        <taxon>Actinomycetota</taxon>
        <taxon>Actinomycetes</taxon>
        <taxon>Micromonosporales</taxon>
        <taxon>Micromonosporaceae</taxon>
        <taxon>Luedemannella</taxon>
    </lineage>
</organism>
<dbReference type="Proteomes" id="UP001500218">
    <property type="component" value="Unassembled WGS sequence"/>
</dbReference>
<dbReference type="Gene3D" id="3.40.50.620">
    <property type="entry name" value="HUPs"/>
    <property type="match status" value="1"/>
</dbReference>
<evidence type="ECO:0000256" key="1">
    <source>
        <dbReference type="ARBA" id="ARBA00008791"/>
    </source>
</evidence>
<reference evidence="3 4" key="1">
    <citation type="journal article" date="2019" name="Int. J. Syst. Evol. Microbiol.">
        <title>The Global Catalogue of Microorganisms (GCM) 10K type strain sequencing project: providing services to taxonomists for standard genome sequencing and annotation.</title>
        <authorList>
            <consortium name="The Broad Institute Genomics Platform"/>
            <consortium name="The Broad Institute Genome Sequencing Center for Infectious Disease"/>
            <person name="Wu L."/>
            <person name="Ma J."/>
        </authorList>
    </citation>
    <scope>NUCLEOTIDE SEQUENCE [LARGE SCALE GENOMIC DNA]</scope>
    <source>
        <strain evidence="3 4">JCM 13250</strain>
    </source>
</reference>
<dbReference type="PANTHER" id="PTHR31964">
    <property type="entry name" value="ADENINE NUCLEOTIDE ALPHA HYDROLASES-LIKE SUPERFAMILY PROTEIN"/>
    <property type="match status" value="1"/>
</dbReference>
<proteinExistence type="inferred from homology"/>
<dbReference type="InterPro" id="IPR006016">
    <property type="entry name" value="UspA"/>
</dbReference>
<gene>
    <name evidence="3" type="ORF">GCM10009682_28370</name>
</gene>